<reference evidence="4" key="1">
    <citation type="submission" date="2017-10" db="EMBL/GenBank/DDBJ databases">
        <title>Rapid genome shrinkage in a self-fertile nematode reveals novel sperm competition proteins.</title>
        <authorList>
            <person name="Yin D."/>
            <person name="Schwarz E.M."/>
            <person name="Thomas C.G."/>
            <person name="Felde R.L."/>
            <person name="Korf I.F."/>
            <person name="Cutter A.D."/>
            <person name="Schartner C.M."/>
            <person name="Ralston E.J."/>
            <person name="Meyer B.J."/>
            <person name="Haag E.S."/>
        </authorList>
    </citation>
    <scope>NUCLEOTIDE SEQUENCE [LARGE SCALE GENOMIC DNA]</scope>
    <source>
        <strain evidence="4">JU1422</strain>
    </source>
</reference>
<feature type="compositionally biased region" description="Polar residues" evidence="1">
    <location>
        <begin position="170"/>
        <end position="183"/>
    </location>
</feature>
<feature type="compositionally biased region" description="Polar residues" evidence="1">
    <location>
        <begin position="123"/>
        <end position="142"/>
    </location>
</feature>
<keyword evidence="2" id="KW-1133">Transmembrane helix</keyword>
<evidence type="ECO:0000256" key="2">
    <source>
        <dbReference type="SAM" id="Phobius"/>
    </source>
</evidence>
<feature type="transmembrane region" description="Helical" evidence="2">
    <location>
        <begin position="5"/>
        <end position="23"/>
    </location>
</feature>
<protein>
    <submittedName>
        <fullName evidence="3">Uncharacterized protein</fullName>
    </submittedName>
</protein>
<dbReference type="OrthoDB" id="5896752at2759"/>
<sequence length="183" mass="20126">MGSKLAFLVFIMAAIGVGLWLIAGGQESDPSEFVSGTTSTTMDDGSINFQFIIIFIVSIMLVYCFVSIRMALAEERKIWPADTMFGPVADSFLDSTPFVEEEEEEQSHGRIESVETEAEEVMNTKNGEDSVNQSKNKNSETNNLEMVVFTLANEEDDEENSISKVHDSSVEQFADNSANLAGN</sequence>
<dbReference type="Proteomes" id="UP000230233">
    <property type="component" value="Unassembled WGS sequence"/>
</dbReference>
<evidence type="ECO:0000313" key="4">
    <source>
        <dbReference type="Proteomes" id="UP000230233"/>
    </source>
</evidence>
<keyword evidence="2" id="KW-0812">Transmembrane</keyword>
<feature type="region of interest" description="Disordered" evidence="1">
    <location>
        <begin position="122"/>
        <end position="142"/>
    </location>
</feature>
<organism evidence="3 4">
    <name type="scientific">Caenorhabditis nigoni</name>
    <dbReference type="NCBI Taxonomy" id="1611254"/>
    <lineage>
        <taxon>Eukaryota</taxon>
        <taxon>Metazoa</taxon>
        <taxon>Ecdysozoa</taxon>
        <taxon>Nematoda</taxon>
        <taxon>Chromadorea</taxon>
        <taxon>Rhabditida</taxon>
        <taxon>Rhabditina</taxon>
        <taxon>Rhabditomorpha</taxon>
        <taxon>Rhabditoidea</taxon>
        <taxon>Rhabditidae</taxon>
        <taxon>Peloderinae</taxon>
        <taxon>Caenorhabditis</taxon>
    </lineage>
</organism>
<dbReference type="EMBL" id="PDUG01000027">
    <property type="protein sequence ID" value="PIC12118.1"/>
    <property type="molecule type" value="Genomic_DNA"/>
</dbReference>
<feature type="region of interest" description="Disordered" evidence="1">
    <location>
        <begin position="154"/>
        <end position="183"/>
    </location>
</feature>
<evidence type="ECO:0000313" key="3">
    <source>
        <dbReference type="EMBL" id="PIC12118.1"/>
    </source>
</evidence>
<name>A0A2G5SAL3_9PELO</name>
<evidence type="ECO:0000256" key="1">
    <source>
        <dbReference type="SAM" id="MobiDB-lite"/>
    </source>
</evidence>
<feature type="transmembrane region" description="Helical" evidence="2">
    <location>
        <begin position="47"/>
        <end position="68"/>
    </location>
</feature>
<keyword evidence="4" id="KW-1185">Reference proteome</keyword>
<dbReference type="AlphaFoldDB" id="A0A2G5SAL3"/>
<proteinExistence type="predicted"/>
<keyword evidence="2" id="KW-0472">Membrane</keyword>
<gene>
    <name evidence="3" type="ORF">B9Z55_028597</name>
</gene>
<accession>A0A2G5SAL3</accession>
<comment type="caution">
    <text evidence="3">The sequence shown here is derived from an EMBL/GenBank/DDBJ whole genome shotgun (WGS) entry which is preliminary data.</text>
</comment>